<dbReference type="PANTHER" id="PTHR10501">
    <property type="entry name" value="U1 SMALL NUCLEAR RIBONUCLEOPROTEIN A/U2 SMALL NUCLEAR RIBONUCLEOPROTEIN B"/>
    <property type="match status" value="1"/>
</dbReference>
<dbReference type="GO" id="GO:0003723">
    <property type="term" value="F:RNA binding"/>
    <property type="evidence" value="ECO:0007669"/>
    <property type="project" value="UniProtKB-UniRule"/>
</dbReference>
<evidence type="ECO:0000313" key="6">
    <source>
        <dbReference type="Proteomes" id="UP000313359"/>
    </source>
</evidence>
<dbReference type="AlphaFoldDB" id="A0A5C2SX28"/>
<feature type="domain" description="RRM" evidence="4">
    <location>
        <begin position="854"/>
        <end position="941"/>
    </location>
</feature>
<name>A0A5C2SX28_9APHY</name>
<dbReference type="InterPro" id="IPR035979">
    <property type="entry name" value="RBD_domain_sf"/>
</dbReference>
<feature type="region of interest" description="Disordered" evidence="3">
    <location>
        <begin position="580"/>
        <end position="631"/>
    </location>
</feature>
<feature type="compositionally biased region" description="Polar residues" evidence="3">
    <location>
        <begin position="769"/>
        <end position="778"/>
    </location>
</feature>
<dbReference type="Pfam" id="PF00076">
    <property type="entry name" value="RRM_1"/>
    <property type="match status" value="1"/>
</dbReference>
<dbReference type="InterPro" id="IPR012677">
    <property type="entry name" value="Nucleotide-bd_a/b_plait_sf"/>
</dbReference>
<feature type="compositionally biased region" description="Low complexity" evidence="3">
    <location>
        <begin position="748"/>
        <end position="768"/>
    </location>
</feature>
<keyword evidence="1 2" id="KW-0694">RNA-binding</keyword>
<feature type="region of interest" description="Disordered" evidence="3">
    <location>
        <begin position="821"/>
        <end position="869"/>
    </location>
</feature>
<feature type="region of interest" description="Disordered" evidence="3">
    <location>
        <begin position="162"/>
        <end position="353"/>
    </location>
</feature>
<evidence type="ECO:0000256" key="3">
    <source>
        <dbReference type="SAM" id="MobiDB-lite"/>
    </source>
</evidence>
<accession>A0A5C2SX28</accession>
<feature type="compositionally biased region" description="Polar residues" evidence="3">
    <location>
        <begin position="258"/>
        <end position="286"/>
    </location>
</feature>
<feature type="region of interest" description="Disordered" evidence="3">
    <location>
        <begin position="940"/>
        <end position="985"/>
    </location>
</feature>
<feature type="compositionally biased region" description="Basic and acidic residues" evidence="3">
    <location>
        <begin position="966"/>
        <end position="975"/>
    </location>
</feature>
<feature type="compositionally biased region" description="Basic and acidic residues" evidence="3">
    <location>
        <begin position="607"/>
        <end position="630"/>
    </location>
</feature>
<feature type="compositionally biased region" description="Pro residues" evidence="3">
    <location>
        <begin position="1016"/>
        <end position="1029"/>
    </location>
</feature>
<dbReference type="InterPro" id="IPR000504">
    <property type="entry name" value="RRM_dom"/>
</dbReference>
<feature type="compositionally biased region" description="Low complexity" evidence="3">
    <location>
        <begin position="1049"/>
        <end position="1060"/>
    </location>
</feature>
<dbReference type="SMART" id="SM00360">
    <property type="entry name" value="RRM"/>
    <property type="match status" value="1"/>
</dbReference>
<sequence>MTSSLAARRQLPTFTPSQPSDEGYLNRSLLDNIDAQGDAEPISSSDSEAAGASAATYGSLSTASSVGSPSMPYHISMQSQLVPRADSPNHAFASHIKSAQHSTDFFNQGSQNNTTHSMYNSINSIGLPTSDYSLSSTEPDALNFSSRANGSFAAAPIKTSTSFTSFPNRSRHPTSFRESTNTFPSAYPTSNDLFGASQNPLSHLSSPQSQAAMSHGLDSLQHTARSFEFTPGGSHLNGGSSGTSQSKPLFGDPFRQGLESTPTLLQKQQGGVSGAQSLLQNGQAPNHQLPFQAPFTNGLGGHSLSHGPHMQPQYGAHLSGSGPGPGQNSAQGSGATSAPSMNHTNGPAPSSQVQEEISTIFVVGFPDDMSEREFQNMFTFSSGFEAATLKIPNKESTSYGNANGQGARQGLPLPFGGTNDPYNLVTMNQGGVLIDGSRDGMTSWPATGPNDEGHFMQGNMPMQPPRKQIIGFAKFRTRAEALEARDVLQGRRVDVEKGAVLKAEMAKKNLHTKRGPGVGPLGLPSFSGGVPGAAGPDNMSGLPGLPAAGEALAQRDKQLGALGAMGIDLGGFGQRRDRLFDGREDEDRDRRRGDFSAMGLGAYGSRGPRERAEEEERERKRREKEKEAARARQNSFAFEAFHSVPQQMVRQGANSLLSAENGLASSGSNLPSSPPLLQSLPSQSEGMTGPWGNLRDVSASAALRKMGVPQHHLSGLPARPQSPSATSPPMLEAIATQNGHSAPVSRAPFSPDSNPSSLPSHPSLPSRPHAQSPTSEPQSHAGHGSLGQVSSLPNSKASSVSGSQSGHEDELVRSIGALAVSTDSGSTSPQLPSPASGTSSGGGRTGSDQNPPINTLYVGNLPTSTSPGGHTLSYLEDRLRELFSKQPGYRKLCFRQKSNGPMCFVEFENVEYATRALTELYGHNLNGLVRNGGIRLSYSKNPLGVRTPNSGGNGPSLQQQQQQQHHSREMLDGSRDSVFPGDTYTRHADSADTIRAIRRDTSGMTSPTSSYHYTTSPPPPRFFSPPPPSGTFGGALATSTSFPRANPQGFGFTSGTTSFSPFGIPHPSIPDQPSADASNDHLSHPLTPAAAT</sequence>
<dbReference type="SUPFAM" id="SSF54928">
    <property type="entry name" value="RNA-binding domain, RBD"/>
    <property type="match status" value="1"/>
</dbReference>
<feature type="compositionally biased region" description="Polar residues" evidence="3">
    <location>
        <begin position="176"/>
        <end position="212"/>
    </location>
</feature>
<evidence type="ECO:0000256" key="2">
    <source>
        <dbReference type="PROSITE-ProRule" id="PRU00176"/>
    </source>
</evidence>
<protein>
    <recommendedName>
        <fullName evidence="4">RRM domain-containing protein</fullName>
    </recommendedName>
</protein>
<feature type="compositionally biased region" description="Low complexity" evidence="3">
    <location>
        <begin position="663"/>
        <end position="684"/>
    </location>
</feature>
<dbReference type="EMBL" id="ML122250">
    <property type="protein sequence ID" value="RPD67379.1"/>
    <property type="molecule type" value="Genomic_DNA"/>
</dbReference>
<dbReference type="FunFam" id="3.30.70.330:FF:000428">
    <property type="entry name" value="Related to WHI3-involved in regulation of cell size"/>
    <property type="match status" value="1"/>
</dbReference>
<feature type="region of interest" description="Disordered" evidence="3">
    <location>
        <begin position="1"/>
        <end position="50"/>
    </location>
</feature>
<proteinExistence type="predicted"/>
<gene>
    <name evidence="5" type="ORF">L227DRAFT_605767</name>
</gene>
<evidence type="ECO:0000259" key="4">
    <source>
        <dbReference type="PROSITE" id="PS50102"/>
    </source>
</evidence>
<evidence type="ECO:0000256" key="1">
    <source>
        <dbReference type="ARBA" id="ARBA00022884"/>
    </source>
</evidence>
<dbReference type="Proteomes" id="UP000313359">
    <property type="component" value="Unassembled WGS sequence"/>
</dbReference>
<feature type="region of interest" description="Disordered" evidence="3">
    <location>
        <begin position="998"/>
        <end position="1092"/>
    </location>
</feature>
<dbReference type="PROSITE" id="PS50102">
    <property type="entry name" value="RRM"/>
    <property type="match status" value="1"/>
</dbReference>
<feature type="region of interest" description="Disordered" evidence="3">
    <location>
        <begin position="663"/>
        <end position="809"/>
    </location>
</feature>
<feature type="compositionally biased region" description="Low complexity" evidence="3">
    <location>
        <begin position="795"/>
        <end position="805"/>
    </location>
</feature>
<dbReference type="OrthoDB" id="431169at2759"/>
<keyword evidence="6" id="KW-1185">Reference proteome</keyword>
<reference evidence="5" key="1">
    <citation type="journal article" date="2018" name="Genome Biol. Evol.">
        <title>Genomics and development of Lentinus tigrinus, a white-rot wood-decaying mushroom with dimorphic fruiting bodies.</title>
        <authorList>
            <person name="Wu B."/>
            <person name="Xu Z."/>
            <person name="Knudson A."/>
            <person name="Carlson A."/>
            <person name="Chen N."/>
            <person name="Kovaka S."/>
            <person name="LaButti K."/>
            <person name="Lipzen A."/>
            <person name="Pennachio C."/>
            <person name="Riley R."/>
            <person name="Schakwitz W."/>
            <person name="Umezawa K."/>
            <person name="Ohm R.A."/>
            <person name="Grigoriev I.V."/>
            <person name="Nagy L.G."/>
            <person name="Gibbons J."/>
            <person name="Hibbett D."/>
        </authorList>
    </citation>
    <scope>NUCLEOTIDE SEQUENCE [LARGE SCALE GENOMIC DNA]</scope>
    <source>
        <strain evidence="5">ALCF2SS1-6</strain>
    </source>
</reference>
<feature type="compositionally biased region" description="Low complexity" evidence="3">
    <location>
        <begin position="1005"/>
        <end position="1015"/>
    </location>
</feature>
<feature type="compositionally biased region" description="Polar residues" evidence="3">
    <location>
        <begin position="326"/>
        <end position="353"/>
    </location>
</feature>
<organism evidence="5 6">
    <name type="scientific">Lentinus tigrinus ALCF2SS1-6</name>
    <dbReference type="NCBI Taxonomy" id="1328759"/>
    <lineage>
        <taxon>Eukaryota</taxon>
        <taxon>Fungi</taxon>
        <taxon>Dikarya</taxon>
        <taxon>Basidiomycota</taxon>
        <taxon>Agaricomycotina</taxon>
        <taxon>Agaricomycetes</taxon>
        <taxon>Polyporales</taxon>
        <taxon>Polyporaceae</taxon>
        <taxon>Lentinus</taxon>
    </lineage>
</organism>
<evidence type="ECO:0000313" key="5">
    <source>
        <dbReference type="EMBL" id="RPD67379.1"/>
    </source>
</evidence>
<feature type="compositionally biased region" description="Polar residues" evidence="3">
    <location>
        <begin position="821"/>
        <end position="830"/>
    </location>
</feature>
<dbReference type="STRING" id="1328759.A0A5C2SX28"/>
<dbReference type="Gene3D" id="3.30.70.330">
    <property type="match status" value="2"/>
</dbReference>